<reference evidence="8" key="1">
    <citation type="submission" date="2022-01" db="EMBL/GenBank/DDBJ databases">
        <authorList>
            <person name="King R."/>
        </authorList>
    </citation>
    <scope>NUCLEOTIDE SEQUENCE</scope>
</reference>
<evidence type="ECO:0000256" key="5">
    <source>
        <dbReference type="SAM" id="Coils"/>
    </source>
</evidence>
<keyword evidence="2 4" id="KW-0238">DNA-binding</keyword>
<evidence type="ECO:0000313" key="8">
    <source>
        <dbReference type="EMBL" id="CAH1401075.1"/>
    </source>
</evidence>
<keyword evidence="1 5" id="KW-0175">Coiled coil</keyword>
<keyword evidence="3 4" id="KW-0539">Nucleus</keyword>
<evidence type="ECO:0000256" key="2">
    <source>
        <dbReference type="ARBA" id="ARBA00023125"/>
    </source>
</evidence>
<dbReference type="GO" id="GO:0003677">
    <property type="term" value="F:DNA binding"/>
    <property type="evidence" value="ECO:0007669"/>
    <property type="project" value="UniProtKB-UniRule"/>
</dbReference>
<feature type="region of interest" description="Disordered" evidence="6">
    <location>
        <begin position="405"/>
        <end position="443"/>
    </location>
</feature>
<feature type="compositionally biased region" description="Basic and acidic residues" evidence="6">
    <location>
        <begin position="222"/>
        <end position="233"/>
    </location>
</feature>
<dbReference type="InterPro" id="IPR051965">
    <property type="entry name" value="ChromReg_NeuronalGeneExpr"/>
</dbReference>
<dbReference type="InterPro" id="IPR043597">
    <property type="entry name" value="TPH_dom"/>
</dbReference>
<feature type="coiled-coil region" evidence="5">
    <location>
        <begin position="50"/>
        <end position="81"/>
    </location>
</feature>
<dbReference type="Gene3D" id="1.10.30.10">
    <property type="entry name" value="High mobility group box domain"/>
    <property type="match status" value="1"/>
</dbReference>
<feature type="DNA-binding region" description="HMG box" evidence="4">
    <location>
        <begin position="439"/>
        <end position="507"/>
    </location>
</feature>
<dbReference type="GO" id="GO:0005634">
    <property type="term" value="C:nucleus"/>
    <property type="evidence" value="ECO:0007669"/>
    <property type="project" value="UniProtKB-UniRule"/>
</dbReference>
<evidence type="ECO:0000256" key="6">
    <source>
        <dbReference type="SAM" id="MobiDB-lite"/>
    </source>
</evidence>
<dbReference type="Proteomes" id="UP001152798">
    <property type="component" value="Chromosome 5"/>
</dbReference>
<feature type="coiled-coil region" evidence="5">
    <location>
        <begin position="555"/>
        <end position="610"/>
    </location>
</feature>
<dbReference type="PANTHER" id="PTHR46040:SF3">
    <property type="entry name" value="HIGH MOBILITY GROUP PROTEIN 2"/>
    <property type="match status" value="1"/>
</dbReference>
<dbReference type="AlphaFoldDB" id="A0A9P0HFN3"/>
<dbReference type="CDD" id="cd21980">
    <property type="entry name" value="HMG-box_HMG20"/>
    <property type="match status" value="1"/>
</dbReference>
<accession>A0A9P0HFN3</accession>
<organism evidence="8 9">
    <name type="scientific">Nezara viridula</name>
    <name type="common">Southern green stink bug</name>
    <name type="synonym">Cimex viridulus</name>
    <dbReference type="NCBI Taxonomy" id="85310"/>
    <lineage>
        <taxon>Eukaryota</taxon>
        <taxon>Metazoa</taxon>
        <taxon>Ecdysozoa</taxon>
        <taxon>Arthropoda</taxon>
        <taxon>Hexapoda</taxon>
        <taxon>Insecta</taxon>
        <taxon>Pterygota</taxon>
        <taxon>Neoptera</taxon>
        <taxon>Paraneoptera</taxon>
        <taxon>Hemiptera</taxon>
        <taxon>Heteroptera</taxon>
        <taxon>Panheteroptera</taxon>
        <taxon>Pentatomomorpha</taxon>
        <taxon>Pentatomoidea</taxon>
        <taxon>Pentatomidae</taxon>
        <taxon>Pentatominae</taxon>
        <taxon>Nezara</taxon>
    </lineage>
</organism>
<feature type="domain" description="HMG box" evidence="7">
    <location>
        <begin position="439"/>
        <end position="507"/>
    </location>
</feature>
<proteinExistence type="predicted"/>
<dbReference type="GO" id="GO:0010468">
    <property type="term" value="P:regulation of gene expression"/>
    <property type="evidence" value="ECO:0007669"/>
    <property type="project" value="TreeGrafter"/>
</dbReference>
<dbReference type="SUPFAM" id="SSF47095">
    <property type="entry name" value="HMG-box"/>
    <property type="match status" value="1"/>
</dbReference>
<dbReference type="InterPro" id="IPR036910">
    <property type="entry name" value="HMG_box_dom_sf"/>
</dbReference>
<name>A0A9P0HFN3_NEZVI</name>
<feature type="region of interest" description="Disordered" evidence="6">
    <location>
        <begin position="193"/>
        <end position="233"/>
    </location>
</feature>
<evidence type="ECO:0000256" key="1">
    <source>
        <dbReference type="ARBA" id="ARBA00023054"/>
    </source>
</evidence>
<feature type="compositionally biased region" description="Basic residues" evidence="6">
    <location>
        <begin position="422"/>
        <end position="433"/>
    </location>
</feature>
<protein>
    <recommendedName>
        <fullName evidence="7">HMG box domain-containing protein</fullName>
    </recommendedName>
</protein>
<evidence type="ECO:0000256" key="3">
    <source>
        <dbReference type="ARBA" id="ARBA00023242"/>
    </source>
</evidence>
<evidence type="ECO:0000256" key="4">
    <source>
        <dbReference type="PROSITE-ProRule" id="PRU00267"/>
    </source>
</evidence>
<evidence type="ECO:0000313" key="9">
    <source>
        <dbReference type="Proteomes" id="UP001152798"/>
    </source>
</evidence>
<dbReference type="EMBL" id="OV725081">
    <property type="protein sequence ID" value="CAH1401075.1"/>
    <property type="molecule type" value="Genomic_DNA"/>
</dbReference>
<dbReference type="PANTHER" id="PTHR46040">
    <property type="entry name" value="HIGH MOBILITY GROUP PROTEIN 2"/>
    <property type="match status" value="1"/>
</dbReference>
<evidence type="ECO:0000259" key="7">
    <source>
        <dbReference type="PROSITE" id="PS50118"/>
    </source>
</evidence>
<dbReference type="Pfam" id="PF13868">
    <property type="entry name" value="TPH"/>
    <property type="match status" value="1"/>
</dbReference>
<gene>
    <name evidence="8" type="ORF">NEZAVI_LOCUS10174</name>
</gene>
<dbReference type="InterPro" id="IPR009071">
    <property type="entry name" value="HMG_box_dom"/>
</dbReference>
<dbReference type="Pfam" id="PF00505">
    <property type="entry name" value="HMG_box"/>
    <property type="match status" value="1"/>
</dbReference>
<dbReference type="PROSITE" id="PS50118">
    <property type="entry name" value="HMG_BOX_2"/>
    <property type="match status" value="1"/>
</dbReference>
<dbReference type="OrthoDB" id="3213154at2759"/>
<sequence>MDPVLSKLEYVAKLKANLLLQKAKAVRQEDDDDIKLCNKLLLGTKCQAIRDAQIMERKQIQEELEQEEKRLEEMMEHERLKKLAREKEEFLLRQKKREEYIYSLDEQVKRNLLEREMEAEKQLEEAMILNEAVIQSKIDYLKQEEEKKMRKDKIRKEIHKMNEQVLNLLDEEKEKAKLADLKIQELMKKKAAEEQKREEELLREKKEREKELAKMRKAQQSHSDDIEKREADRAKRIQEQYEEQWRKKERKEYEDKVKANEKLKEDRRLQIEEKQRAQAREREREMEEVARLQMMEEAIRQKEKEQEEERRRAKEEYKAQLLKQMNEREKERIVKRKEIFEDGINPQDTRTVYQRCGEETSFILLFITFVGLEMETTPEPSAVVASTPVQENVAAVIASGVDTPAAASPVEKTENGSPNKKGWPKGKKRKKAQKDHTAPRQPLTGYVRFLNDRREKFRAENPNMPFAEITKVLAAEWSALPHDQKQQYLVAAEQDRERYLQEVAAYKKSEAYRLFSEQQASKKPKEECEETLHEPETDVSGYDIPVFTEEFLDHNKAREAELRQLRKSNTDYEQQNATIQTYIAGLHNAIEKLSVETQQQRSNNNALEQHLQHLRTVFTAAFTLIQVPGLEPPTISNIDEYVVKLTAYAREEPNNPVITTLKNTISQLDVQA</sequence>
<feature type="compositionally biased region" description="Basic and acidic residues" evidence="6">
    <location>
        <begin position="193"/>
        <end position="214"/>
    </location>
</feature>
<keyword evidence="9" id="KW-1185">Reference proteome</keyword>
<dbReference type="SMART" id="SM00398">
    <property type="entry name" value="HMG"/>
    <property type="match status" value="1"/>
</dbReference>